<gene>
    <name evidence="3" type="ORF">CPT75_14230</name>
</gene>
<accession>A0A317G2P2</accession>
<dbReference type="Pfam" id="PF13523">
    <property type="entry name" value="Acetyltransf_8"/>
    <property type="match status" value="1"/>
</dbReference>
<dbReference type="SUPFAM" id="SSF55729">
    <property type="entry name" value="Acyl-CoA N-acyltransferases (Nat)"/>
    <property type="match status" value="1"/>
</dbReference>
<dbReference type="PANTHER" id="PTHR31438">
    <property type="entry name" value="LYSINE N-ACYLTRANSFERASE C17G9.06C-RELATED"/>
    <property type="match status" value="1"/>
</dbReference>
<dbReference type="InterPro" id="IPR000182">
    <property type="entry name" value="GNAT_dom"/>
</dbReference>
<organism evidence="3 4">
    <name type="scientific">Butyrivibrio fibrisolvens</name>
    <dbReference type="NCBI Taxonomy" id="831"/>
    <lineage>
        <taxon>Bacteria</taxon>
        <taxon>Bacillati</taxon>
        <taxon>Bacillota</taxon>
        <taxon>Clostridia</taxon>
        <taxon>Lachnospirales</taxon>
        <taxon>Lachnospiraceae</taxon>
        <taxon>Butyrivibrio</taxon>
    </lineage>
</organism>
<protein>
    <submittedName>
        <fullName evidence="3">Aminoglycoside phosphotransferase</fullName>
    </submittedName>
</protein>
<dbReference type="RefSeq" id="WP_110073426.1">
    <property type="nucleotide sequence ID" value="NZ_CM009896.1"/>
</dbReference>
<sequence>MKIEKDEITIRDFTEIDLPLMFKWLTDKRVLEYYEGRDVRFTMDTLSAHFLEEIPDGFRMIIEYKKSPIGYAQAYQLSGELFDEYDYLDDGHIVFAMDQFIGEPKYWSKGIGSSFLKMMAFHLKENMAAERVLLDPHQDNKRAIRAYEKAGFKIIKLLPKHEMFEGEKVDCWLMELAL</sequence>
<dbReference type="PANTHER" id="PTHR31438:SF1">
    <property type="entry name" value="LYSINE N-ACYLTRANSFERASE C17G9.06C-RELATED"/>
    <property type="match status" value="1"/>
</dbReference>
<evidence type="ECO:0000313" key="4">
    <source>
        <dbReference type="Proteomes" id="UP000245488"/>
    </source>
</evidence>
<keyword evidence="3" id="KW-0808">Transferase</keyword>
<proteinExistence type="predicted"/>
<name>A0A317G2P2_BUTFI</name>
<keyword evidence="4" id="KW-1185">Reference proteome</keyword>
<evidence type="ECO:0000256" key="1">
    <source>
        <dbReference type="ARBA" id="ARBA00023251"/>
    </source>
</evidence>
<reference evidence="3 4" key="1">
    <citation type="submission" date="2017-09" db="EMBL/GenBank/DDBJ databases">
        <title>High-quality draft genome sequence of Butyrivibrio fibrisolvens INBov1, isolated from cow rumen.</title>
        <authorList>
            <person name="Rodriguez Hernaez J."/>
            <person name="Rivarola M."/>
            <person name="Paniego N."/>
            <person name="Cravero S."/>
            <person name="Ceron Cucchi M."/>
            <person name="Martinez M.C."/>
        </authorList>
    </citation>
    <scope>NUCLEOTIDE SEQUENCE [LARGE SCALE GENOMIC DNA]</scope>
    <source>
        <strain evidence="3 4">INBov1</strain>
    </source>
</reference>
<dbReference type="EMBL" id="NXNG01000001">
    <property type="protein sequence ID" value="PWT28188.1"/>
    <property type="molecule type" value="Genomic_DNA"/>
</dbReference>
<dbReference type="InterPro" id="IPR016181">
    <property type="entry name" value="Acyl_CoA_acyltransferase"/>
</dbReference>
<evidence type="ECO:0000313" key="3">
    <source>
        <dbReference type="EMBL" id="PWT28188.1"/>
    </source>
</evidence>
<dbReference type="GO" id="GO:0046677">
    <property type="term" value="P:response to antibiotic"/>
    <property type="evidence" value="ECO:0007669"/>
    <property type="project" value="UniProtKB-KW"/>
</dbReference>
<feature type="domain" description="N-acetyltransferase" evidence="2">
    <location>
        <begin position="8"/>
        <end position="178"/>
    </location>
</feature>
<dbReference type="AlphaFoldDB" id="A0A317G2P2"/>
<keyword evidence="1" id="KW-0046">Antibiotic resistance</keyword>
<dbReference type="PROSITE" id="PS51186">
    <property type="entry name" value="GNAT"/>
    <property type="match status" value="1"/>
</dbReference>
<evidence type="ECO:0000259" key="2">
    <source>
        <dbReference type="PROSITE" id="PS51186"/>
    </source>
</evidence>
<dbReference type="Proteomes" id="UP000245488">
    <property type="component" value="Chromosome"/>
</dbReference>
<comment type="caution">
    <text evidence="3">The sequence shown here is derived from an EMBL/GenBank/DDBJ whole genome shotgun (WGS) entry which is preliminary data.</text>
</comment>
<dbReference type="Gene3D" id="3.40.630.30">
    <property type="match status" value="1"/>
</dbReference>
<dbReference type="GO" id="GO:0016410">
    <property type="term" value="F:N-acyltransferase activity"/>
    <property type="evidence" value="ECO:0007669"/>
    <property type="project" value="TreeGrafter"/>
</dbReference>